<feature type="binding site" evidence="6">
    <location>
        <position position="117"/>
    </location>
    <ligand>
        <name>S-adenosyl-L-methionine</name>
        <dbReference type="ChEBI" id="CHEBI:59789"/>
    </ligand>
</feature>
<dbReference type="SUPFAM" id="SSF53335">
    <property type="entry name" value="S-adenosyl-L-methionine-dependent methyltransferases"/>
    <property type="match status" value="1"/>
</dbReference>
<comment type="subcellular location">
    <subcellularLocation>
        <location evidence="6">Cytoplasm</location>
    </subcellularLocation>
</comment>
<evidence type="ECO:0000313" key="7">
    <source>
        <dbReference type="EMBL" id="OGE09187.1"/>
    </source>
</evidence>
<sequence length="302" mass="33559">MGKAQGKFRRGAVIHVPVLLQEVVRFLDPKAGKVIIDATAGAGGHTEEFLRCGAQVLAIDRDPEAIKYLKKSYGSQVINHKLVLAQGNFANIGEIAQKKGFSRVDGILFDLGISSDQLADAKRGFAFAKVGPLDMRMDPNLEVTAYDLVNNFDERRLYEIFSTYGQEKFSRAIARAICRARQIAPINSTQRLANIIREVYGKKNIRTKLDCATKSFLALRIVVNSELINLENALPQTIEILKKGGRLAIVSFHSLEDGLVKRFFKQEKQLLVLTKKPVTPGASEILKNPRSRSAKLRVAEKI</sequence>
<dbReference type="CDD" id="cd02440">
    <property type="entry name" value="AdoMet_MTases"/>
    <property type="match status" value="1"/>
</dbReference>
<comment type="function">
    <text evidence="6">Specifically methylates the N4 position of cytidine in position 1402 (C1402) of 16S rRNA.</text>
</comment>
<dbReference type="GO" id="GO:0005737">
    <property type="term" value="C:cytoplasm"/>
    <property type="evidence" value="ECO:0007669"/>
    <property type="project" value="UniProtKB-SubCell"/>
</dbReference>
<comment type="catalytic activity">
    <reaction evidence="6">
        <text>cytidine(1402) in 16S rRNA + S-adenosyl-L-methionine = N(4)-methylcytidine(1402) in 16S rRNA + S-adenosyl-L-homocysteine + H(+)</text>
        <dbReference type="Rhea" id="RHEA:42928"/>
        <dbReference type="Rhea" id="RHEA-COMP:10286"/>
        <dbReference type="Rhea" id="RHEA-COMP:10287"/>
        <dbReference type="ChEBI" id="CHEBI:15378"/>
        <dbReference type="ChEBI" id="CHEBI:57856"/>
        <dbReference type="ChEBI" id="CHEBI:59789"/>
        <dbReference type="ChEBI" id="CHEBI:74506"/>
        <dbReference type="ChEBI" id="CHEBI:82748"/>
        <dbReference type="EC" id="2.1.1.199"/>
    </reaction>
</comment>
<keyword evidence="4 6" id="KW-0808">Transferase</keyword>
<dbReference type="NCBIfam" id="TIGR00006">
    <property type="entry name" value="16S rRNA (cytosine(1402)-N(4))-methyltransferase RsmH"/>
    <property type="match status" value="1"/>
</dbReference>
<keyword evidence="3 6" id="KW-0489">Methyltransferase</keyword>
<dbReference type="Gene3D" id="3.40.50.150">
    <property type="entry name" value="Vaccinia Virus protein VP39"/>
    <property type="match status" value="1"/>
</dbReference>
<name>A0A1F5HYC3_9BACT</name>
<feature type="binding site" evidence="6">
    <location>
        <position position="89"/>
    </location>
    <ligand>
        <name>S-adenosyl-L-methionine</name>
        <dbReference type="ChEBI" id="CHEBI:59789"/>
    </ligand>
</feature>
<evidence type="ECO:0000256" key="3">
    <source>
        <dbReference type="ARBA" id="ARBA00022603"/>
    </source>
</evidence>
<comment type="caution">
    <text evidence="7">The sequence shown here is derived from an EMBL/GenBank/DDBJ whole genome shotgun (WGS) entry which is preliminary data.</text>
</comment>
<feature type="binding site" evidence="6">
    <location>
        <begin position="43"/>
        <end position="45"/>
    </location>
    <ligand>
        <name>S-adenosyl-L-methionine</name>
        <dbReference type="ChEBI" id="CHEBI:59789"/>
    </ligand>
</feature>
<evidence type="ECO:0000256" key="5">
    <source>
        <dbReference type="ARBA" id="ARBA00022691"/>
    </source>
</evidence>
<proteinExistence type="inferred from homology"/>
<evidence type="ECO:0000313" key="8">
    <source>
        <dbReference type="Proteomes" id="UP000178845"/>
    </source>
</evidence>
<evidence type="ECO:0000256" key="1">
    <source>
        <dbReference type="ARBA" id="ARBA00010396"/>
    </source>
</evidence>
<evidence type="ECO:0000256" key="4">
    <source>
        <dbReference type="ARBA" id="ARBA00022679"/>
    </source>
</evidence>
<reference evidence="7 8" key="1">
    <citation type="journal article" date="2016" name="Nat. Commun.">
        <title>Thousands of microbial genomes shed light on interconnected biogeochemical processes in an aquifer system.</title>
        <authorList>
            <person name="Anantharaman K."/>
            <person name="Brown C.T."/>
            <person name="Hug L.A."/>
            <person name="Sharon I."/>
            <person name="Castelle C.J."/>
            <person name="Probst A.J."/>
            <person name="Thomas B.C."/>
            <person name="Singh A."/>
            <person name="Wilkins M.J."/>
            <person name="Karaoz U."/>
            <person name="Brodie E.L."/>
            <person name="Williams K.H."/>
            <person name="Hubbard S.S."/>
            <person name="Banfield J.F."/>
        </authorList>
    </citation>
    <scope>NUCLEOTIDE SEQUENCE [LARGE SCALE GENOMIC DNA]</scope>
</reference>
<dbReference type="AlphaFoldDB" id="A0A1F5HYC3"/>
<gene>
    <name evidence="6" type="primary">rsmH</name>
    <name evidence="7" type="ORF">A3I53_03310</name>
</gene>
<keyword evidence="2 6" id="KW-0698">rRNA processing</keyword>
<evidence type="ECO:0000256" key="6">
    <source>
        <dbReference type="HAMAP-Rule" id="MF_01007"/>
    </source>
</evidence>
<dbReference type="InterPro" id="IPR029063">
    <property type="entry name" value="SAM-dependent_MTases_sf"/>
</dbReference>
<feature type="binding site" evidence="6">
    <location>
        <position position="110"/>
    </location>
    <ligand>
        <name>S-adenosyl-L-methionine</name>
        <dbReference type="ChEBI" id="CHEBI:59789"/>
    </ligand>
</feature>
<organism evidence="7 8">
    <name type="scientific">Candidatus Curtissbacteria bacterium RIFCSPLOWO2_02_FULL_40_13b</name>
    <dbReference type="NCBI Taxonomy" id="1797733"/>
    <lineage>
        <taxon>Bacteria</taxon>
        <taxon>Candidatus Curtissiibacteriota</taxon>
    </lineage>
</organism>
<comment type="similarity">
    <text evidence="1 6">Belongs to the methyltransferase superfamily. RsmH family.</text>
</comment>
<dbReference type="PANTHER" id="PTHR11265:SF0">
    <property type="entry name" value="12S RRNA N4-METHYLCYTIDINE METHYLTRANSFERASE"/>
    <property type="match status" value="1"/>
</dbReference>
<dbReference type="InterPro" id="IPR023397">
    <property type="entry name" value="SAM-dep_MeTrfase_MraW_recog"/>
</dbReference>
<dbReference type="GO" id="GO:0070475">
    <property type="term" value="P:rRNA base methylation"/>
    <property type="evidence" value="ECO:0007669"/>
    <property type="project" value="UniProtKB-UniRule"/>
</dbReference>
<dbReference type="HAMAP" id="MF_01007">
    <property type="entry name" value="16SrRNA_methyltr_H"/>
    <property type="match status" value="1"/>
</dbReference>
<dbReference type="EMBL" id="MFBW01000002">
    <property type="protein sequence ID" value="OGE09187.1"/>
    <property type="molecule type" value="Genomic_DNA"/>
</dbReference>
<protein>
    <recommendedName>
        <fullName evidence="6">Ribosomal RNA small subunit methyltransferase H</fullName>
        <ecNumber evidence="6">2.1.1.199</ecNumber>
    </recommendedName>
    <alternativeName>
        <fullName evidence="6">16S rRNA m(4)C1402 methyltransferase</fullName>
    </alternativeName>
    <alternativeName>
        <fullName evidence="6">rRNA (cytosine-N(4)-)-methyltransferase RsmH</fullName>
    </alternativeName>
</protein>
<dbReference type="PIRSF" id="PIRSF004486">
    <property type="entry name" value="MraW"/>
    <property type="match status" value="1"/>
</dbReference>
<accession>A0A1F5HYC3</accession>
<dbReference type="EC" id="2.1.1.199" evidence="6"/>
<dbReference type="Proteomes" id="UP000178845">
    <property type="component" value="Unassembled WGS sequence"/>
</dbReference>
<feature type="binding site" evidence="6">
    <location>
        <position position="60"/>
    </location>
    <ligand>
        <name>S-adenosyl-L-methionine</name>
        <dbReference type="ChEBI" id="CHEBI:59789"/>
    </ligand>
</feature>
<dbReference type="Pfam" id="PF01795">
    <property type="entry name" value="Methyltransf_5"/>
    <property type="match status" value="1"/>
</dbReference>
<keyword evidence="5 6" id="KW-0949">S-adenosyl-L-methionine</keyword>
<dbReference type="SUPFAM" id="SSF81799">
    <property type="entry name" value="Putative methyltransferase TM0872, insert domain"/>
    <property type="match status" value="1"/>
</dbReference>
<dbReference type="Gene3D" id="1.10.150.170">
    <property type="entry name" value="Putative methyltransferase TM0872, insert domain"/>
    <property type="match status" value="1"/>
</dbReference>
<evidence type="ECO:0000256" key="2">
    <source>
        <dbReference type="ARBA" id="ARBA00022552"/>
    </source>
</evidence>
<dbReference type="GO" id="GO:0071424">
    <property type="term" value="F:rRNA (cytosine-N4-)-methyltransferase activity"/>
    <property type="evidence" value="ECO:0007669"/>
    <property type="project" value="UniProtKB-UniRule"/>
</dbReference>
<keyword evidence="6" id="KW-0963">Cytoplasm</keyword>
<dbReference type="PANTHER" id="PTHR11265">
    <property type="entry name" value="S-ADENOSYL-METHYLTRANSFERASE MRAW"/>
    <property type="match status" value="1"/>
</dbReference>
<dbReference type="InterPro" id="IPR002903">
    <property type="entry name" value="RsmH"/>
</dbReference>